<reference evidence="3 4" key="1">
    <citation type="journal article" date="2011" name="Stand. Genomic Sci.">
        <title>High quality draft genome sequence of Segniliparus rugosus CDC 945(T)= (ATCC BAA-974(T)).</title>
        <authorList>
            <person name="Earl A.M."/>
            <person name="Desjardins C.A."/>
            <person name="Fitzgerald M.G."/>
            <person name="Arachchi H.M."/>
            <person name="Zeng Q."/>
            <person name="Mehta T."/>
            <person name="Griggs A."/>
            <person name="Birren B.W."/>
            <person name="Toney N.C."/>
            <person name="Carr J."/>
            <person name="Posey J."/>
            <person name="Butler W.R."/>
        </authorList>
    </citation>
    <scope>NUCLEOTIDE SEQUENCE [LARGE SCALE GENOMIC DNA]</scope>
    <source>
        <strain evidence="4">ATCC BAA-974 / DSM 45345 / CCUG 50838 / CIP 108380 / JCM 13579 / CDC 945</strain>
    </source>
</reference>
<keyword evidence="4" id="KW-1185">Reference proteome</keyword>
<evidence type="ECO:0000313" key="4">
    <source>
        <dbReference type="Proteomes" id="UP000004816"/>
    </source>
</evidence>
<comment type="caution">
    <text evidence="3">The sequence shown here is derived from an EMBL/GenBank/DDBJ whole genome shotgun (WGS) entry which is preliminary data.</text>
</comment>
<accession>E5XRA9</accession>
<dbReference type="Proteomes" id="UP000004816">
    <property type="component" value="Unassembled WGS sequence"/>
</dbReference>
<feature type="transmembrane region" description="Helical" evidence="1">
    <location>
        <begin position="162"/>
        <end position="182"/>
    </location>
</feature>
<evidence type="ECO:0000256" key="1">
    <source>
        <dbReference type="SAM" id="Phobius"/>
    </source>
</evidence>
<feature type="transmembrane region" description="Helical" evidence="1">
    <location>
        <begin position="108"/>
        <end position="126"/>
    </location>
</feature>
<feature type="transmembrane region" description="Helical" evidence="1">
    <location>
        <begin position="287"/>
        <end position="305"/>
    </location>
</feature>
<keyword evidence="1" id="KW-0812">Transmembrane</keyword>
<proteinExistence type="predicted"/>
<dbReference type="InterPro" id="IPR058983">
    <property type="entry name" value="AftB_C"/>
</dbReference>
<keyword evidence="1" id="KW-0472">Membrane</keyword>
<feature type="transmembrane region" description="Helical" evidence="1">
    <location>
        <begin position="32"/>
        <end position="50"/>
    </location>
</feature>
<dbReference type="EMBL" id="ACZI02000002">
    <property type="protein sequence ID" value="EFV13112.2"/>
    <property type="molecule type" value="Genomic_DNA"/>
</dbReference>
<feature type="transmembrane region" description="Helical" evidence="1">
    <location>
        <begin position="326"/>
        <end position="343"/>
    </location>
</feature>
<evidence type="ECO:0000259" key="2">
    <source>
        <dbReference type="Pfam" id="PF26371"/>
    </source>
</evidence>
<name>E5XRA9_SEGRC</name>
<feature type="domain" description="Terminal beta-(1-&gt;2)-arabinofuranosyltransferase C-terminal" evidence="2">
    <location>
        <begin position="513"/>
        <end position="629"/>
    </location>
</feature>
<keyword evidence="1" id="KW-1133">Transmembrane helix</keyword>
<evidence type="ECO:0000313" key="3">
    <source>
        <dbReference type="EMBL" id="EFV13112.2"/>
    </source>
</evidence>
<feature type="transmembrane region" description="Helical" evidence="1">
    <location>
        <begin position="132"/>
        <end position="150"/>
    </location>
</feature>
<organism evidence="3 4">
    <name type="scientific">Segniliparus rugosus (strain ATCC BAA-974 / DSM 45345 / CCUG 50838 / CIP 108380 / JCM 13579 / CDC 945)</name>
    <dbReference type="NCBI Taxonomy" id="679197"/>
    <lineage>
        <taxon>Bacteria</taxon>
        <taxon>Bacillati</taxon>
        <taxon>Actinomycetota</taxon>
        <taxon>Actinomycetes</taxon>
        <taxon>Mycobacteriales</taxon>
        <taxon>Segniliparaceae</taxon>
        <taxon>Segniliparus</taxon>
    </lineage>
</organism>
<sequence>MRSSFLNSGPARKWAEGIRAGRDGFAGWLKGQAFWIGAALTTVLFMFGAWEHRWIADDGLIVLRTVRNLLAGNGPVFNMGERVEANTSTAWTYLVFALAWLTGLRLEYLVLGLALALSAAGLLFAMAGSRRFWGSGSGLLLPAGALVYIATDPARDFATSGLENSLSLFWLGLLWFSLMWLAERWARGEPPRTALGAVALFAGLAPLVRPELALVGGAVLLLMVLAPVGWPNRFLITAAAGALPVGYQIFRMGYYGALVPTPAIAKDASGSKWSQGWHYLLDFVGPYWLWLPVLLVAALLAAVLAGRRGGEGRQAAPAHWATRKSVLASVLSGFGVIEALYWVHEGGDFMHGRVLLAPLFCALLPIMVIPVRFPWSARSPALSGARVRSASPAHVAPFRLGSHPRGVPREVLVQIIPALLWAGIAGWALFAALGAHRGDPTAVNEYGIVDERRFYSANTGHAHPILAEDYLDYPRMHGLVEAVRDNPTGGVLFPGWDADWVLDPLPDPPLRGQPYRTTVYFLNLGMSSMNLPLNVRVLDQMGLAYPLASHTERIPNGRLGHDKLLFGDWVIADAGGADDHPYLPAQFDSIWVRQAREALTCPETVELLDSYRAPLTWERFKQNLKHSLKLTGYRIDRVPKYELQRCGLPPVQ</sequence>
<dbReference type="STRING" id="679197.HMPREF9336_02031"/>
<dbReference type="eggNOG" id="COG1807">
    <property type="taxonomic scope" value="Bacteria"/>
</dbReference>
<dbReference type="AlphaFoldDB" id="E5XRA9"/>
<dbReference type="Pfam" id="PF26371">
    <property type="entry name" value="AftB_C"/>
    <property type="match status" value="1"/>
</dbReference>
<dbReference type="HOGENOM" id="CLU_423257_0_0_11"/>
<protein>
    <recommendedName>
        <fullName evidence="2">Terminal beta-(1-&gt;2)-arabinofuranosyltransferase C-terminal domain-containing protein</fullName>
    </recommendedName>
</protein>
<gene>
    <name evidence="3" type="ORF">HMPREF9336_02031</name>
</gene>
<feature type="transmembrane region" description="Helical" evidence="1">
    <location>
        <begin position="355"/>
        <end position="373"/>
    </location>
</feature>
<feature type="transmembrane region" description="Helical" evidence="1">
    <location>
        <begin position="411"/>
        <end position="433"/>
    </location>
</feature>